<reference evidence="9" key="2">
    <citation type="submission" date="2020-09" db="EMBL/GenBank/DDBJ databases">
        <authorList>
            <person name="Sun Q."/>
            <person name="Zhou Y."/>
        </authorList>
    </citation>
    <scope>NUCLEOTIDE SEQUENCE</scope>
    <source>
        <strain evidence="9">CGMCC 4.7201</strain>
    </source>
</reference>
<evidence type="ECO:0000256" key="2">
    <source>
        <dbReference type="ARBA" id="ARBA00009347"/>
    </source>
</evidence>
<dbReference type="GO" id="GO:0050660">
    <property type="term" value="F:flavin adenine dinucleotide binding"/>
    <property type="evidence" value="ECO:0007669"/>
    <property type="project" value="InterPro"/>
</dbReference>
<dbReference type="Pfam" id="PF00441">
    <property type="entry name" value="Acyl-CoA_dh_1"/>
    <property type="match status" value="1"/>
</dbReference>
<dbReference type="SUPFAM" id="SSF56645">
    <property type="entry name" value="Acyl-CoA dehydrogenase NM domain-like"/>
    <property type="match status" value="1"/>
</dbReference>
<dbReference type="Pfam" id="PF02770">
    <property type="entry name" value="Acyl-CoA_dh_M"/>
    <property type="match status" value="1"/>
</dbReference>
<comment type="similarity">
    <text evidence="2 5">Belongs to the acyl-CoA dehydrogenase family.</text>
</comment>
<dbReference type="RefSeq" id="WP_189132271.1">
    <property type="nucleotide sequence ID" value="NZ_BMMS01000012.1"/>
</dbReference>
<dbReference type="InterPro" id="IPR009075">
    <property type="entry name" value="AcylCo_DH/oxidase_C"/>
</dbReference>
<keyword evidence="5" id="KW-0560">Oxidoreductase</keyword>
<dbReference type="GO" id="GO:0003995">
    <property type="term" value="F:acyl-CoA dehydrogenase activity"/>
    <property type="evidence" value="ECO:0007669"/>
    <property type="project" value="TreeGrafter"/>
</dbReference>
<dbReference type="InterPro" id="IPR037069">
    <property type="entry name" value="AcylCoA_DH/ox_N_sf"/>
</dbReference>
<dbReference type="Proteomes" id="UP000641932">
    <property type="component" value="Unassembled WGS sequence"/>
</dbReference>
<evidence type="ECO:0000256" key="4">
    <source>
        <dbReference type="ARBA" id="ARBA00022827"/>
    </source>
</evidence>
<dbReference type="Gene3D" id="2.40.110.10">
    <property type="entry name" value="Butyryl-CoA Dehydrogenase, subunit A, domain 2"/>
    <property type="match status" value="1"/>
</dbReference>
<protein>
    <submittedName>
        <fullName evidence="9">Acyl-CoA dehydrogenase</fullName>
    </submittedName>
</protein>
<evidence type="ECO:0000313" key="10">
    <source>
        <dbReference type="Proteomes" id="UP000641932"/>
    </source>
</evidence>
<keyword evidence="10" id="KW-1185">Reference proteome</keyword>
<gene>
    <name evidence="9" type="ORF">GCM10012280_31260</name>
</gene>
<comment type="cofactor">
    <cofactor evidence="1 5">
        <name>FAD</name>
        <dbReference type="ChEBI" id="CHEBI:57692"/>
    </cofactor>
</comment>
<dbReference type="InterPro" id="IPR006091">
    <property type="entry name" value="Acyl-CoA_Oxase/DH_mid-dom"/>
</dbReference>
<dbReference type="PANTHER" id="PTHR43884:SF19">
    <property type="entry name" value="ACYL-COA DEHYDROGENASE FADE4-RELATED"/>
    <property type="match status" value="1"/>
</dbReference>
<evidence type="ECO:0000259" key="8">
    <source>
        <dbReference type="Pfam" id="PF02770"/>
    </source>
</evidence>
<dbReference type="Gene3D" id="1.10.540.10">
    <property type="entry name" value="Acyl-CoA dehydrogenase/oxidase, N-terminal domain"/>
    <property type="match status" value="1"/>
</dbReference>
<organism evidence="9 10">
    <name type="scientific">Wenjunlia tyrosinilytica</name>
    <dbReference type="NCBI Taxonomy" id="1544741"/>
    <lineage>
        <taxon>Bacteria</taxon>
        <taxon>Bacillati</taxon>
        <taxon>Actinomycetota</taxon>
        <taxon>Actinomycetes</taxon>
        <taxon>Kitasatosporales</taxon>
        <taxon>Streptomycetaceae</taxon>
        <taxon>Wenjunlia</taxon>
    </lineage>
</organism>
<evidence type="ECO:0000313" key="9">
    <source>
        <dbReference type="EMBL" id="GGO89041.1"/>
    </source>
</evidence>
<proteinExistence type="inferred from homology"/>
<dbReference type="InterPro" id="IPR046373">
    <property type="entry name" value="Acyl-CoA_Oxase/DH_mid-dom_sf"/>
</dbReference>
<dbReference type="InterPro" id="IPR009100">
    <property type="entry name" value="AcylCoA_DH/oxidase_NM_dom_sf"/>
</dbReference>
<dbReference type="Gene3D" id="1.20.140.10">
    <property type="entry name" value="Butyryl-CoA Dehydrogenase, subunit A, domain 3"/>
    <property type="match status" value="1"/>
</dbReference>
<feature type="domain" description="Acyl-CoA oxidase/dehydrogenase middle" evidence="8">
    <location>
        <begin position="157"/>
        <end position="253"/>
    </location>
</feature>
<dbReference type="AlphaFoldDB" id="A0A917ZRB8"/>
<feature type="region of interest" description="Disordered" evidence="6">
    <location>
        <begin position="1"/>
        <end position="32"/>
    </location>
</feature>
<keyword evidence="3 5" id="KW-0285">Flavoprotein</keyword>
<dbReference type="SUPFAM" id="SSF47203">
    <property type="entry name" value="Acyl-CoA dehydrogenase C-terminal domain-like"/>
    <property type="match status" value="1"/>
</dbReference>
<dbReference type="CDD" id="cd00567">
    <property type="entry name" value="ACAD"/>
    <property type="match status" value="1"/>
</dbReference>
<dbReference type="InterPro" id="IPR036250">
    <property type="entry name" value="AcylCo_DH-like_C"/>
</dbReference>
<evidence type="ECO:0000256" key="1">
    <source>
        <dbReference type="ARBA" id="ARBA00001974"/>
    </source>
</evidence>
<dbReference type="GO" id="GO:0005886">
    <property type="term" value="C:plasma membrane"/>
    <property type="evidence" value="ECO:0007669"/>
    <property type="project" value="TreeGrafter"/>
</dbReference>
<dbReference type="PANTHER" id="PTHR43884">
    <property type="entry name" value="ACYL-COA DEHYDROGENASE"/>
    <property type="match status" value="1"/>
</dbReference>
<name>A0A917ZRB8_9ACTN</name>
<feature type="domain" description="Acyl-CoA dehydrogenase/oxidase C-terminal" evidence="7">
    <location>
        <begin position="265"/>
        <end position="414"/>
    </location>
</feature>
<sequence length="607" mass="65910">MLNPPQSLGAPPVQDRPGGQPPAGPVEPVDHEEREIQRRIALLESRFGDPREPANPLGDAALLEADARGEMLEAAEDMLRDVGLNAEFVPAELGGRFTRVDTLSRVLRTVFRRDASLGIGYGVSSFLAAVAVWAGGTPRQRRWTADLLLGGGRLAVAYQELAHGNDWVRNEFSAERRGGGYVLHGRKEVINNAERAEALVLFSRTLRRRGSRSHSVFLVDKAALPPGRLAYLPRYSGVGIRGCRMDGLDFDECPVPADAMVGSEGEGVELALRSFQITRSAVPSMVLAEADTCLRTVVSFATKRQLNQRTVLDIPHSRATLAGAFLDLLICDSLALAATRAVHVAPSETSVLAAACKYLLPKILGDTAYDLSTVLGESFYVRSGEFGVFQKHVRDLPVTSLGHAGTAACQATIIPQLPRLARRAWFRDQAVPAALFRPRQSLEPLDYDRLALASGSDSLAASLIESAHVLRIRPGLGHGGKQLSELADAFVAELRRLREECSRLDPKDRSALASPYSYALADRYALVLAAAACLGVWLHHTAPSPGAAHPFIGEPVWVTAALHRLGKRLGLPVPRRPPDVEERVVEEVLARYWDARSFDLYDTPLAG</sequence>
<comment type="caution">
    <text evidence="9">The sequence shown here is derived from an EMBL/GenBank/DDBJ whole genome shotgun (WGS) entry which is preliminary data.</text>
</comment>
<dbReference type="EMBL" id="BMMS01000012">
    <property type="protein sequence ID" value="GGO89041.1"/>
    <property type="molecule type" value="Genomic_DNA"/>
</dbReference>
<accession>A0A917ZRB8</accession>
<evidence type="ECO:0000256" key="5">
    <source>
        <dbReference type="RuleBase" id="RU362125"/>
    </source>
</evidence>
<evidence type="ECO:0000256" key="6">
    <source>
        <dbReference type="SAM" id="MobiDB-lite"/>
    </source>
</evidence>
<reference evidence="9" key="1">
    <citation type="journal article" date="2014" name="Int. J. Syst. Evol. Microbiol.">
        <title>Complete genome sequence of Corynebacterium casei LMG S-19264T (=DSM 44701T), isolated from a smear-ripened cheese.</title>
        <authorList>
            <consortium name="US DOE Joint Genome Institute (JGI-PGF)"/>
            <person name="Walter F."/>
            <person name="Albersmeier A."/>
            <person name="Kalinowski J."/>
            <person name="Ruckert C."/>
        </authorList>
    </citation>
    <scope>NUCLEOTIDE SEQUENCE</scope>
    <source>
        <strain evidence="9">CGMCC 4.7201</strain>
    </source>
</reference>
<evidence type="ECO:0000259" key="7">
    <source>
        <dbReference type="Pfam" id="PF00441"/>
    </source>
</evidence>
<keyword evidence="4 5" id="KW-0274">FAD</keyword>
<evidence type="ECO:0000256" key="3">
    <source>
        <dbReference type="ARBA" id="ARBA00022630"/>
    </source>
</evidence>